<feature type="chain" id="PRO_5044951251" description="Beta-microseminoprotein" evidence="6">
    <location>
        <begin position="21"/>
        <end position="114"/>
    </location>
</feature>
<evidence type="ECO:0000256" key="1">
    <source>
        <dbReference type="ARBA" id="ARBA00004613"/>
    </source>
</evidence>
<evidence type="ECO:0000313" key="7">
    <source>
        <dbReference type="Proteomes" id="UP000694910"/>
    </source>
</evidence>
<evidence type="ECO:0000256" key="5">
    <source>
        <dbReference type="ARBA" id="ARBA00023157"/>
    </source>
</evidence>
<dbReference type="PANTHER" id="PTHR10500">
    <property type="entry name" value="BETA-MICROSEMINOPROTEIN"/>
    <property type="match status" value="1"/>
</dbReference>
<protein>
    <recommendedName>
        <fullName evidence="6">Beta-microseminoprotein</fullName>
    </recommendedName>
</protein>
<proteinExistence type="inferred from homology"/>
<dbReference type="InterPro" id="IPR008735">
    <property type="entry name" value="PSP94"/>
</dbReference>
<sequence length="114" mass="12625">MNALLCSLLVSATFVTLCNAQCYVILNENTPDNLSNECKDLDGVTHPMNSTWKTESCVECSCGQDEINCCNTVAVPVGYDKIKCQKIFNKETCSYKVVERENAEKICSVSGWIL</sequence>
<gene>
    <name evidence="8" type="primary">LOC101404646</name>
</gene>
<dbReference type="RefSeq" id="XP_014644481.1">
    <property type="nucleotide sequence ID" value="XM_014788995.1"/>
</dbReference>
<dbReference type="PANTHER" id="PTHR10500:SF8">
    <property type="entry name" value="BETA-MICROSEMINOPROTEIN"/>
    <property type="match status" value="1"/>
</dbReference>
<keyword evidence="7" id="KW-1185">Reference proteome</keyword>
<evidence type="ECO:0000313" key="8">
    <source>
        <dbReference type="RefSeq" id="XP_014644481.1"/>
    </source>
</evidence>
<evidence type="ECO:0000256" key="2">
    <source>
        <dbReference type="ARBA" id="ARBA00010352"/>
    </source>
</evidence>
<dbReference type="GeneID" id="101404646"/>
<name>A0ABM1CY50_CERSS</name>
<evidence type="ECO:0000256" key="3">
    <source>
        <dbReference type="ARBA" id="ARBA00022525"/>
    </source>
</evidence>
<keyword evidence="5" id="KW-1015">Disulfide bond</keyword>
<feature type="signal peptide" evidence="6">
    <location>
        <begin position="1"/>
        <end position="20"/>
    </location>
</feature>
<dbReference type="Gene3D" id="2.10.70.10">
    <property type="entry name" value="Complement Module, domain 1"/>
    <property type="match status" value="1"/>
</dbReference>
<evidence type="ECO:0000256" key="6">
    <source>
        <dbReference type="RuleBase" id="RU364124"/>
    </source>
</evidence>
<keyword evidence="3 6" id="KW-0964">Secreted</keyword>
<evidence type="ECO:0000256" key="4">
    <source>
        <dbReference type="ARBA" id="ARBA00022729"/>
    </source>
</evidence>
<accession>A0ABM1CY50</accession>
<dbReference type="Gene3D" id="2.20.25.590">
    <property type="match status" value="1"/>
</dbReference>
<keyword evidence="4 6" id="KW-0732">Signal</keyword>
<comment type="similarity">
    <text evidence="2 6">Belongs to the beta-microseminoprotein family.</text>
</comment>
<comment type="subcellular location">
    <subcellularLocation>
        <location evidence="1 6">Secreted</location>
    </subcellularLocation>
</comment>
<organism evidence="7 8">
    <name type="scientific">Ceratotherium simum simum</name>
    <name type="common">Southern white rhinoceros</name>
    <dbReference type="NCBI Taxonomy" id="73337"/>
    <lineage>
        <taxon>Eukaryota</taxon>
        <taxon>Metazoa</taxon>
        <taxon>Chordata</taxon>
        <taxon>Craniata</taxon>
        <taxon>Vertebrata</taxon>
        <taxon>Euteleostomi</taxon>
        <taxon>Mammalia</taxon>
        <taxon>Eutheria</taxon>
        <taxon>Laurasiatheria</taxon>
        <taxon>Perissodactyla</taxon>
        <taxon>Rhinocerotidae</taxon>
        <taxon>Ceratotherium</taxon>
    </lineage>
</organism>
<reference evidence="8" key="1">
    <citation type="submission" date="2025-08" db="UniProtKB">
        <authorList>
            <consortium name="RefSeq"/>
        </authorList>
    </citation>
    <scope>IDENTIFICATION</scope>
</reference>
<dbReference type="Proteomes" id="UP000694910">
    <property type="component" value="Unplaced"/>
</dbReference>
<dbReference type="Pfam" id="PF05825">
    <property type="entry name" value="PSP94"/>
    <property type="match status" value="1"/>
</dbReference>